<dbReference type="EMBL" id="JBHUDC010000004">
    <property type="protein sequence ID" value="MFD1513491.1"/>
    <property type="molecule type" value="Genomic_DNA"/>
</dbReference>
<comment type="caution">
    <text evidence="1">The sequence shown here is derived from an EMBL/GenBank/DDBJ whole genome shotgun (WGS) entry which is preliminary data.</text>
</comment>
<proteinExistence type="predicted"/>
<accession>A0ABD6AUU1</accession>
<sequence length="132" mass="13767">MSRSSVRRAQVEPLAALLALTVVCTGLSLYAGVLDGALDRGVDEHDSTADLAADHVRARLAPAGVAAPARLDGVGAAAPDGYHLDATLTCRDEEWTTRATAPPSADRVTEPVSVRVAPGRVRPCRLTVAVWS</sequence>
<dbReference type="Proteomes" id="UP001597187">
    <property type="component" value="Unassembled WGS sequence"/>
</dbReference>
<reference evidence="1 2" key="1">
    <citation type="journal article" date="2019" name="Int. J. Syst. Evol. Microbiol.">
        <title>The Global Catalogue of Microorganisms (GCM) 10K type strain sequencing project: providing services to taxonomists for standard genome sequencing and annotation.</title>
        <authorList>
            <consortium name="The Broad Institute Genomics Platform"/>
            <consortium name="The Broad Institute Genome Sequencing Center for Infectious Disease"/>
            <person name="Wu L."/>
            <person name="Ma J."/>
        </authorList>
    </citation>
    <scope>NUCLEOTIDE SEQUENCE [LARGE SCALE GENOMIC DNA]</scope>
    <source>
        <strain evidence="1 2">CGMCC 1.12563</strain>
    </source>
</reference>
<name>A0ABD6AUU1_9EURY</name>
<dbReference type="InterPro" id="IPR055709">
    <property type="entry name" value="DUF7285"/>
</dbReference>
<evidence type="ECO:0000313" key="2">
    <source>
        <dbReference type="Proteomes" id="UP001597187"/>
    </source>
</evidence>
<dbReference type="AlphaFoldDB" id="A0ABD6AUU1"/>
<protein>
    <recommendedName>
        <fullName evidence="3">Flp pilus-assembly TadG-like N-terminal domain-containing protein</fullName>
    </recommendedName>
</protein>
<gene>
    <name evidence="1" type="ORF">ACFSBT_09400</name>
</gene>
<organism evidence="1 2">
    <name type="scientific">Halomarina rubra</name>
    <dbReference type="NCBI Taxonomy" id="2071873"/>
    <lineage>
        <taxon>Archaea</taxon>
        <taxon>Methanobacteriati</taxon>
        <taxon>Methanobacteriota</taxon>
        <taxon>Stenosarchaea group</taxon>
        <taxon>Halobacteria</taxon>
        <taxon>Halobacteriales</taxon>
        <taxon>Natronomonadaceae</taxon>
        <taxon>Halomarina</taxon>
    </lineage>
</organism>
<evidence type="ECO:0000313" key="1">
    <source>
        <dbReference type="EMBL" id="MFD1513491.1"/>
    </source>
</evidence>
<keyword evidence="2" id="KW-1185">Reference proteome</keyword>
<dbReference type="Pfam" id="PF23956">
    <property type="entry name" value="DUF7285"/>
    <property type="match status" value="1"/>
</dbReference>
<evidence type="ECO:0008006" key="3">
    <source>
        <dbReference type="Google" id="ProtNLM"/>
    </source>
</evidence>